<dbReference type="PANTHER" id="PTHR33744">
    <property type="entry name" value="CARBOHYDRATE DIACID REGULATOR"/>
    <property type="match status" value="1"/>
</dbReference>
<gene>
    <name evidence="5" type="ordered locus">VV2749</name>
</gene>
<evidence type="ECO:0000313" key="6">
    <source>
        <dbReference type="Proteomes" id="UP000002675"/>
    </source>
</evidence>
<feature type="domain" description="PucR C-terminal helix-turn-helix" evidence="3">
    <location>
        <begin position="345"/>
        <end position="402"/>
    </location>
</feature>
<feature type="domain" description="CdaR GGDEF-like" evidence="4">
    <location>
        <begin position="168"/>
        <end position="295"/>
    </location>
</feature>
<dbReference type="PANTHER" id="PTHR33744:SF15">
    <property type="entry name" value="CARBOHYDRATE DIACID REGULATOR"/>
    <property type="match status" value="1"/>
</dbReference>
<evidence type="ECO:0000256" key="1">
    <source>
        <dbReference type="ARBA" id="ARBA00006754"/>
    </source>
</evidence>
<dbReference type="Pfam" id="PF17853">
    <property type="entry name" value="GGDEF_2"/>
    <property type="match status" value="1"/>
</dbReference>
<dbReference type="InterPro" id="IPR051448">
    <property type="entry name" value="CdaR-like_regulators"/>
</dbReference>
<dbReference type="Pfam" id="PF13556">
    <property type="entry name" value="HTH_30"/>
    <property type="match status" value="1"/>
</dbReference>
<dbReference type="InterPro" id="IPR041522">
    <property type="entry name" value="CdaR_GGDEF"/>
</dbReference>
<proteinExistence type="inferred from homology"/>
<evidence type="ECO:0000313" key="5">
    <source>
        <dbReference type="EMBL" id="BAC95514.1"/>
    </source>
</evidence>
<feature type="domain" description="Putative sugar diacid recognition" evidence="2">
    <location>
        <begin position="27"/>
        <end position="160"/>
    </location>
</feature>
<dbReference type="InterPro" id="IPR025736">
    <property type="entry name" value="PucR_C-HTH_dom"/>
</dbReference>
<accession>Q7MHW7</accession>
<dbReference type="Proteomes" id="UP000002675">
    <property type="component" value="Chromosome I"/>
</dbReference>
<dbReference type="eggNOG" id="COG3835">
    <property type="taxonomic scope" value="Bacteria"/>
</dbReference>
<dbReference type="AlphaFoldDB" id="Q7MHW7"/>
<comment type="similarity">
    <text evidence="1">Belongs to the CdaR family.</text>
</comment>
<organism evidence="5 6">
    <name type="scientific">Vibrio vulnificus (strain YJ016)</name>
    <dbReference type="NCBI Taxonomy" id="196600"/>
    <lineage>
        <taxon>Bacteria</taxon>
        <taxon>Pseudomonadati</taxon>
        <taxon>Pseudomonadota</taxon>
        <taxon>Gammaproteobacteria</taxon>
        <taxon>Vibrionales</taxon>
        <taxon>Vibrionaceae</taxon>
        <taxon>Vibrio</taxon>
    </lineage>
</organism>
<dbReference type="Pfam" id="PF05651">
    <property type="entry name" value="Diacid_rec"/>
    <property type="match status" value="1"/>
</dbReference>
<dbReference type="STRING" id="672.VV93_v1c24630"/>
<evidence type="ECO:0000259" key="2">
    <source>
        <dbReference type="Pfam" id="PF05651"/>
    </source>
</evidence>
<dbReference type="InterPro" id="IPR042070">
    <property type="entry name" value="PucR_C-HTH_sf"/>
</dbReference>
<protein>
    <submittedName>
        <fullName evidence="5">Sugar diacid utilization regulator</fullName>
    </submittedName>
</protein>
<reference evidence="5 6" key="1">
    <citation type="journal article" date="2003" name="Genome Res.">
        <title>Comparative genome analysis of Vibrio vulnificus, a marine pathogen.</title>
        <authorList>
            <person name="Chen C.Y."/>
            <person name="Wu K.M."/>
            <person name="Chang Y.C."/>
            <person name="Chang C.H."/>
            <person name="Tsai H.C."/>
            <person name="Liao T.L."/>
            <person name="Liu Y.M."/>
            <person name="Chen H.J."/>
            <person name="Shen A.B."/>
            <person name="Li J.C."/>
            <person name="Su T.L."/>
            <person name="Shao C.P."/>
            <person name="Lee C.T."/>
            <person name="Hor L.I."/>
            <person name="Tsai S.F."/>
        </authorList>
    </citation>
    <scope>NUCLEOTIDE SEQUENCE [LARGE SCALE GENOMIC DNA]</scope>
    <source>
        <strain evidence="5 6">YJ016</strain>
    </source>
</reference>
<name>Q7MHW7_VIBVY</name>
<evidence type="ECO:0000259" key="3">
    <source>
        <dbReference type="Pfam" id="PF13556"/>
    </source>
</evidence>
<dbReference type="Gene3D" id="1.10.10.2840">
    <property type="entry name" value="PucR C-terminal helix-turn-helix domain"/>
    <property type="match status" value="1"/>
</dbReference>
<dbReference type="HOGENOM" id="CLU_043769_1_1_6"/>
<evidence type="ECO:0000259" key="4">
    <source>
        <dbReference type="Pfam" id="PF17853"/>
    </source>
</evidence>
<dbReference type="InterPro" id="IPR008599">
    <property type="entry name" value="Diacid_rec"/>
</dbReference>
<sequence>MFFSIDNEIRYYYRQIPTWTPLSSMKLNETIARQIVERTMKIIPYSVNVMDDQGRIIGSGDPSRLQQKHEGAVLAITECRVVEIDKATASHLKGVKPGINLPILFLEQVIGVIGVSGAPDEVKHYGELVKMTAELIVEQAALMSQVQWNKRHREELVLQLISGATLNDNQLNSIAERLGLNLSEPRIAAVVKVFPDKQTSLSLEHLQQIVHLLEYPERDNLVGILSVSNNEVVVLKPISLTDNGWSKEVETKRINQLLKRVSKEGNFSIKIALGDYFEGLAGLAQSFETAKLTMQLMAEQSGTVFFYQDHKLPVLMSDLLSQPWKAEQLQAPLLKLQKKDSKGVLLKTLTAYFAQNCDACRTCQALHIHRNTLRYRIEKIEDITSLNFNNLNNTFQLYIALELFSSKQINCADAQKTKQSAG</sequence>
<dbReference type="EMBL" id="BA000037">
    <property type="protein sequence ID" value="BAC95514.1"/>
    <property type="molecule type" value="Genomic_DNA"/>
</dbReference>
<dbReference type="KEGG" id="vvy:VV2749"/>